<dbReference type="EMBL" id="JBCGBO010000005">
    <property type="protein sequence ID" value="KAK9199313.1"/>
    <property type="molecule type" value="Genomic_DNA"/>
</dbReference>
<organism evidence="1 2">
    <name type="scientific">Citrus x changshan-huyou</name>
    <dbReference type="NCBI Taxonomy" id="2935761"/>
    <lineage>
        <taxon>Eukaryota</taxon>
        <taxon>Viridiplantae</taxon>
        <taxon>Streptophyta</taxon>
        <taxon>Embryophyta</taxon>
        <taxon>Tracheophyta</taxon>
        <taxon>Spermatophyta</taxon>
        <taxon>Magnoliopsida</taxon>
        <taxon>eudicotyledons</taxon>
        <taxon>Gunneridae</taxon>
        <taxon>Pentapetalae</taxon>
        <taxon>rosids</taxon>
        <taxon>malvids</taxon>
        <taxon>Sapindales</taxon>
        <taxon>Rutaceae</taxon>
        <taxon>Aurantioideae</taxon>
        <taxon>Citrus</taxon>
    </lineage>
</organism>
<sequence>MNTGYEHSCVFNYGYYQSSKSLIFDLEIESLIVLKSGRAVVQSCDQAPMPRLKFVLVGTDDLDQQLSCPKNNLSGTVKFELLSKLKNLQCTS</sequence>
<evidence type="ECO:0000313" key="1">
    <source>
        <dbReference type="EMBL" id="KAK9199313.1"/>
    </source>
</evidence>
<gene>
    <name evidence="1" type="ORF">WN944_014503</name>
</gene>
<proteinExistence type="predicted"/>
<keyword evidence="2" id="KW-1185">Reference proteome</keyword>
<dbReference type="Proteomes" id="UP001428341">
    <property type="component" value="Unassembled WGS sequence"/>
</dbReference>
<accession>A0AAP0M5Q6</accession>
<name>A0AAP0M5Q6_9ROSI</name>
<evidence type="ECO:0000313" key="2">
    <source>
        <dbReference type="Proteomes" id="UP001428341"/>
    </source>
</evidence>
<reference evidence="1 2" key="1">
    <citation type="submission" date="2024-05" db="EMBL/GenBank/DDBJ databases">
        <title>Haplotype-resolved chromosome-level genome assembly of Huyou (Citrus changshanensis).</title>
        <authorList>
            <person name="Miao C."/>
            <person name="Chen W."/>
            <person name="Wu Y."/>
            <person name="Wang L."/>
            <person name="Zhao S."/>
            <person name="Grierson D."/>
            <person name="Xu C."/>
            <person name="Chen K."/>
        </authorList>
    </citation>
    <scope>NUCLEOTIDE SEQUENCE [LARGE SCALE GENOMIC DNA]</scope>
    <source>
        <strain evidence="1">01-14</strain>
        <tissue evidence="1">Leaf</tissue>
    </source>
</reference>
<protein>
    <submittedName>
        <fullName evidence="1">Uncharacterized protein</fullName>
    </submittedName>
</protein>
<dbReference type="AlphaFoldDB" id="A0AAP0M5Q6"/>
<comment type="caution">
    <text evidence="1">The sequence shown here is derived from an EMBL/GenBank/DDBJ whole genome shotgun (WGS) entry which is preliminary data.</text>
</comment>